<keyword evidence="8" id="KW-0235">DNA replication</keyword>
<evidence type="ECO:0000256" key="5">
    <source>
        <dbReference type="ARBA" id="ARBA00022490"/>
    </source>
</evidence>
<organism evidence="18 19">
    <name type="scientific">Litorihabitans aurantiacus</name>
    <dbReference type="NCBI Taxonomy" id="1930061"/>
    <lineage>
        <taxon>Bacteria</taxon>
        <taxon>Bacillati</taxon>
        <taxon>Actinomycetota</taxon>
        <taxon>Actinomycetes</taxon>
        <taxon>Micrococcales</taxon>
        <taxon>Beutenbergiaceae</taxon>
        <taxon>Litorihabitans</taxon>
    </lineage>
</organism>
<feature type="domain" description="DNA polymerase helix-hairpin-helix motif" evidence="16">
    <location>
        <begin position="419"/>
        <end position="486"/>
    </location>
</feature>
<sequence>MADRMLRLPRHLGIHSGGMVMCDRPVIDVCPVEWATMPGRTVLQWDKDDCADAGLVKFDLLGLGMLTALRLAFEHVAEVEGVQLALHSLPQEDPAVYEMLQKADTVGVFQVESRAQIATLPRLKPMRFYDIVIEVALIRPGPIQGNSVHPFIHRKNGREPITYLHEKLRPALEKTLGVPLFQEQLMQIAIDVADFSAAEADQLRRAMGSKRSRDKMEALRGRLLQGMTDGGIGADVAEQIYDKLRAFADFGFPESHAFSFAYLVYASTWLKAHHPEAFYAGLLGAQPMGFYSPSSLVADARRHGIRVRRACVVASRVHAHVERAGARPRGDDGSGGSDGAGGGDGVGEVRGVRGLRPRPTFAHETWIEDAARLSARGADAPTWDDGGSDEVRQDAGAGTAADPEQDPAADVVADPEQDRAFAMRLGLAPIRGIGEATAARIVAARDERPFADAADLACRARLSSRQLESLATAGALRAFGGSRRQALWAAGALAGEAGRTHHATGGTWVQEVLAGTAVGASAPVMPEMDAVETAVADVWASGLSPEHHPTHFARGRLRSQGVRPVSSLVAVDDGVRVEVGGVVTHRQRPGTAQGVTFLALEDETGMLNVVCSAGLWARHRRTAIRSRALVVRGTIERTDGVVNLLADGMRPLRLAVATSSRDFQ</sequence>
<feature type="compositionally biased region" description="Gly residues" evidence="13">
    <location>
        <begin position="333"/>
        <end position="348"/>
    </location>
</feature>
<accession>A0AA37UTQ3</accession>
<dbReference type="InterPro" id="IPR040982">
    <property type="entry name" value="DNA_pol3_finger"/>
</dbReference>
<comment type="catalytic activity">
    <reaction evidence="12">
        <text>DNA(n) + a 2'-deoxyribonucleoside 5'-triphosphate = DNA(n+1) + diphosphate</text>
        <dbReference type="Rhea" id="RHEA:22508"/>
        <dbReference type="Rhea" id="RHEA-COMP:17339"/>
        <dbReference type="Rhea" id="RHEA-COMP:17340"/>
        <dbReference type="ChEBI" id="CHEBI:33019"/>
        <dbReference type="ChEBI" id="CHEBI:61560"/>
        <dbReference type="ChEBI" id="CHEBI:173112"/>
        <dbReference type="EC" id="2.7.7.7"/>
    </reaction>
</comment>
<feature type="domain" description="Bacterial DNA polymerase III alpha subunit NTPase" evidence="15">
    <location>
        <begin position="2"/>
        <end position="62"/>
    </location>
</feature>
<comment type="similarity">
    <text evidence="2">Belongs to the DNA polymerase type-C family. DnaE2 subfamily.</text>
</comment>
<evidence type="ECO:0000256" key="12">
    <source>
        <dbReference type="ARBA" id="ARBA00049244"/>
    </source>
</evidence>
<evidence type="ECO:0000256" key="9">
    <source>
        <dbReference type="ARBA" id="ARBA00022763"/>
    </source>
</evidence>
<proteinExistence type="inferred from homology"/>
<keyword evidence="7" id="KW-0548">Nucleotidyltransferase</keyword>
<dbReference type="Pfam" id="PF14579">
    <property type="entry name" value="HHH_6"/>
    <property type="match status" value="1"/>
</dbReference>
<feature type="domain" description="DNA polymerase III alpha subunit finger" evidence="17">
    <location>
        <begin position="65"/>
        <end position="229"/>
    </location>
</feature>
<evidence type="ECO:0000256" key="1">
    <source>
        <dbReference type="ARBA" id="ARBA00004496"/>
    </source>
</evidence>
<keyword evidence="6" id="KW-0808">Transferase</keyword>
<evidence type="ECO:0000256" key="3">
    <source>
        <dbReference type="ARBA" id="ARBA00012417"/>
    </source>
</evidence>
<dbReference type="InterPro" id="IPR011708">
    <property type="entry name" value="DNA_pol3_alpha_NTPase_dom"/>
</dbReference>
<keyword evidence="10" id="KW-0239">DNA-directed DNA polymerase</keyword>
<gene>
    <name evidence="18" type="ORF">GCM10025875_10770</name>
</gene>
<comment type="subcellular location">
    <subcellularLocation>
        <location evidence="1">Cytoplasm</location>
    </subcellularLocation>
</comment>
<keyword evidence="11" id="KW-0234">DNA repair</keyword>
<evidence type="ECO:0000259" key="15">
    <source>
        <dbReference type="Pfam" id="PF07733"/>
    </source>
</evidence>
<evidence type="ECO:0000259" key="17">
    <source>
        <dbReference type="Pfam" id="PF17657"/>
    </source>
</evidence>
<dbReference type="EC" id="2.7.7.7" evidence="3"/>
<comment type="caution">
    <text evidence="18">The sequence shown here is derived from an EMBL/GenBank/DDBJ whole genome shotgun (WGS) entry which is preliminary data.</text>
</comment>
<dbReference type="GO" id="GO:0008408">
    <property type="term" value="F:3'-5' exonuclease activity"/>
    <property type="evidence" value="ECO:0007669"/>
    <property type="project" value="InterPro"/>
</dbReference>
<protein>
    <recommendedName>
        <fullName evidence="4">Error-prone DNA polymerase</fullName>
        <ecNumber evidence="3">2.7.7.7</ecNumber>
    </recommendedName>
</protein>
<dbReference type="GO" id="GO:0006260">
    <property type="term" value="P:DNA replication"/>
    <property type="evidence" value="ECO:0007669"/>
    <property type="project" value="UniProtKB-KW"/>
</dbReference>
<evidence type="ECO:0000256" key="2">
    <source>
        <dbReference type="ARBA" id="ARBA00007391"/>
    </source>
</evidence>
<feature type="region of interest" description="Disordered" evidence="13">
    <location>
        <begin position="322"/>
        <end position="354"/>
    </location>
</feature>
<dbReference type="Pfam" id="PF07733">
    <property type="entry name" value="DNA_pol3_alpha"/>
    <property type="match status" value="1"/>
</dbReference>
<dbReference type="InterPro" id="IPR029460">
    <property type="entry name" value="DNAPol_HHH"/>
</dbReference>
<dbReference type="InterPro" id="IPR004805">
    <property type="entry name" value="DnaE2/DnaE/PolC"/>
</dbReference>
<evidence type="ECO:0000256" key="8">
    <source>
        <dbReference type="ARBA" id="ARBA00022705"/>
    </source>
</evidence>
<dbReference type="PANTHER" id="PTHR32294:SF4">
    <property type="entry name" value="ERROR-PRONE DNA POLYMERASE"/>
    <property type="match status" value="1"/>
</dbReference>
<dbReference type="Proteomes" id="UP001157161">
    <property type="component" value="Unassembled WGS sequence"/>
</dbReference>
<reference evidence="18" key="2">
    <citation type="submission" date="2023-02" db="EMBL/GenBank/DDBJ databases">
        <authorList>
            <person name="Sun Q."/>
            <person name="Mori K."/>
        </authorList>
    </citation>
    <scope>NUCLEOTIDE SEQUENCE</scope>
    <source>
        <strain evidence="18">NBRC 112290</strain>
    </source>
</reference>
<keyword evidence="9" id="KW-0227">DNA damage</keyword>
<evidence type="ECO:0000313" key="18">
    <source>
        <dbReference type="EMBL" id="GMA31085.1"/>
    </source>
</evidence>
<evidence type="ECO:0000256" key="10">
    <source>
        <dbReference type="ARBA" id="ARBA00022932"/>
    </source>
</evidence>
<evidence type="ECO:0000256" key="4">
    <source>
        <dbReference type="ARBA" id="ARBA00017273"/>
    </source>
</evidence>
<dbReference type="Gene3D" id="1.10.150.870">
    <property type="match status" value="1"/>
</dbReference>
<keyword evidence="5" id="KW-0963">Cytoplasm</keyword>
<dbReference type="CDD" id="cd04485">
    <property type="entry name" value="DnaE_OBF"/>
    <property type="match status" value="1"/>
</dbReference>
<evidence type="ECO:0000259" key="16">
    <source>
        <dbReference type="Pfam" id="PF14579"/>
    </source>
</evidence>
<dbReference type="Pfam" id="PF17657">
    <property type="entry name" value="DNA_pol3_finger"/>
    <property type="match status" value="1"/>
</dbReference>
<reference evidence="18" key="1">
    <citation type="journal article" date="2014" name="Int. J. Syst. Evol. Microbiol.">
        <title>Complete genome sequence of Corynebacterium casei LMG S-19264T (=DSM 44701T), isolated from a smear-ripened cheese.</title>
        <authorList>
            <consortium name="US DOE Joint Genome Institute (JGI-PGF)"/>
            <person name="Walter F."/>
            <person name="Albersmeier A."/>
            <person name="Kalinowski J."/>
            <person name="Ruckert C."/>
        </authorList>
    </citation>
    <scope>NUCLEOTIDE SEQUENCE</scope>
    <source>
        <strain evidence="18">NBRC 112290</strain>
    </source>
</reference>
<dbReference type="GO" id="GO:0006281">
    <property type="term" value="P:DNA repair"/>
    <property type="evidence" value="ECO:0007669"/>
    <property type="project" value="UniProtKB-KW"/>
</dbReference>
<dbReference type="GO" id="GO:0005737">
    <property type="term" value="C:cytoplasm"/>
    <property type="evidence" value="ECO:0007669"/>
    <property type="project" value="UniProtKB-SubCell"/>
</dbReference>
<feature type="domain" description="OB" evidence="14">
    <location>
        <begin position="577"/>
        <end position="652"/>
    </location>
</feature>
<dbReference type="InterPro" id="IPR004365">
    <property type="entry name" value="NA-bd_OB_tRNA"/>
</dbReference>
<name>A0AA37UTQ3_9MICO</name>
<evidence type="ECO:0000256" key="7">
    <source>
        <dbReference type="ARBA" id="ARBA00022695"/>
    </source>
</evidence>
<dbReference type="GO" id="GO:0003887">
    <property type="term" value="F:DNA-directed DNA polymerase activity"/>
    <property type="evidence" value="ECO:0007669"/>
    <property type="project" value="UniProtKB-KW"/>
</dbReference>
<dbReference type="AlphaFoldDB" id="A0AA37UTQ3"/>
<evidence type="ECO:0000256" key="13">
    <source>
        <dbReference type="SAM" id="MobiDB-lite"/>
    </source>
</evidence>
<dbReference type="PANTHER" id="PTHR32294">
    <property type="entry name" value="DNA POLYMERASE III SUBUNIT ALPHA"/>
    <property type="match status" value="1"/>
</dbReference>
<dbReference type="Pfam" id="PF01336">
    <property type="entry name" value="tRNA_anti-codon"/>
    <property type="match status" value="1"/>
</dbReference>
<feature type="compositionally biased region" description="Basic and acidic residues" evidence="13">
    <location>
        <begin position="322"/>
        <end position="332"/>
    </location>
</feature>
<evidence type="ECO:0000259" key="14">
    <source>
        <dbReference type="Pfam" id="PF01336"/>
    </source>
</evidence>
<evidence type="ECO:0000313" key="19">
    <source>
        <dbReference type="Proteomes" id="UP001157161"/>
    </source>
</evidence>
<feature type="region of interest" description="Disordered" evidence="13">
    <location>
        <begin position="377"/>
        <end position="408"/>
    </location>
</feature>
<keyword evidence="19" id="KW-1185">Reference proteome</keyword>
<dbReference type="GO" id="GO:0003676">
    <property type="term" value="F:nucleic acid binding"/>
    <property type="evidence" value="ECO:0007669"/>
    <property type="project" value="InterPro"/>
</dbReference>
<dbReference type="EMBL" id="BSUM01000001">
    <property type="protein sequence ID" value="GMA31085.1"/>
    <property type="molecule type" value="Genomic_DNA"/>
</dbReference>
<evidence type="ECO:0000256" key="11">
    <source>
        <dbReference type="ARBA" id="ARBA00023204"/>
    </source>
</evidence>
<evidence type="ECO:0000256" key="6">
    <source>
        <dbReference type="ARBA" id="ARBA00022679"/>
    </source>
</evidence>